<keyword evidence="2" id="KW-1185">Reference proteome</keyword>
<accession>A0A2I0R6F0</accession>
<dbReference type="InterPro" id="IPR025563">
    <property type="entry name" value="DUF4286"/>
</dbReference>
<dbReference type="OrthoDB" id="1121837at2"/>
<organism evidence="1 2">
    <name type="scientific">Brumimicrobium salinarum</name>
    <dbReference type="NCBI Taxonomy" id="2058658"/>
    <lineage>
        <taxon>Bacteria</taxon>
        <taxon>Pseudomonadati</taxon>
        <taxon>Bacteroidota</taxon>
        <taxon>Flavobacteriia</taxon>
        <taxon>Flavobacteriales</taxon>
        <taxon>Crocinitomicaceae</taxon>
        <taxon>Brumimicrobium</taxon>
    </lineage>
</organism>
<gene>
    <name evidence="1" type="ORF">CW751_02160</name>
</gene>
<reference evidence="1 2" key="1">
    <citation type="submission" date="2017-12" db="EMBL/GenBank/DDBJ databases">
        <title>The draft genome sequence of Brumimicrobium saltpan LHR20.</title>
        <authorList>
            <person name="Do Z.-J."/>
            <person name="Luo H.-R."/>
        </authorList>
    </citation>
    <scope>NUCLEOTIDE SEQUENCE [LARGE SCALE GENOMIC DNA]</scope>
    <source>
        <strain evidence="1 2">LHR20</strain>
    </source>
</reference>
<evidence type="ECO:0000313" key="1">
    <source>
        <dbReference type="EMBL" id="PKR82163.1"/>
    </source>
</evidence>
<dbReference type="EMBL" id="PJNI01000001">
    <property type="protein sequence ID" value="PKR82163.1"/>
    <property type="molecule type" value="Genomic_DNA"/>
</dbReference>
<dbReference type="Pfam" id="PF14114">
    <property type="entry name" value="DUF4286"/>
    <property type="match status" value="1"/>
</dbReference>
<proteinExistence type="predicted"/>
<sequence>MVVYNVTISIDANVADAWLLWMKEQHIPDVMATGYFRDSKICRVKGEEEGGLTFAIMYTAHSEEDLDTYQEKYAPQLQAEHTEKFKGKFASFRTLLSVVQEFQK</sequence>
<evidence type="ECO:0000313" key="2">
    <source>
        <dbReference type="Proteomes" id="UP000236654"/>
    </source>
</evidence>
<protein>
    <submittedName>
        <fullName evidence="1">DUF4286 domain-containing protein</fullName>
    </submittedName>
</protein>
<comment type="caution">
    <text evidence="1">The sequence shown here is derived from an EMBL/GenBank/DDBJ whole genome shotgun (WGS) entry which is preliminary data.</text>
</comment>
<dbReference type="Proteomes" id="UP000236654">
    <property type="component" value="Unassembled WGS sequence"/>
</dbReference>
<dbReference type="AlphaFoldDB" id="A0A2I0R6F0"/>
<dbReference type="RefSeq" id="WP_101333308.1">
    <property type="nucleotide sequence ID" value="NZ_PJNI01000001.1"/>
</dbReference>
<name>A0A2I0R6F0_9FLAO</name>